<sequence length="144" mass="15972">MKANSRVPICRCGQRADVVTAWIDENPCRRYFGRYRKGRGAVVFCLVRCSCQSVFKSDHLWALKESEENGKVKIHRTNMLVMCIGSVCDDYVGLEVVALVMMKDVFQVVAHGEGCLPGCCCWDDGGGLLIGWFAPTSPLQVPLP</sequence>
<evidence type="ECO:0000313" key="1">
    <source>
        <dbReference type="EMBL" id="KAK8972269.1"/>
    </source>
</evidence>
<protein>
    <submittedName>
        <fullName evidence="1">Uncharacterized protein</fullName>
    </submittedName>
</protein>
<reference evidence="1 2" key="1">
    <citation type="journal article" date="2024" name="G3 (Bethesda)">
        <title>Genome assembly of Hibiscus sabdariffa L. provides insights into metabolisms of medicinal natural products.</title>
        <authorList>
            <person name="Kim T."/>
        </authorList>
    </citation>
    <scope>NUCLEOTIDE SEQUENCE [LARGE SCALE GENOMIC DNA]</scope>
    <source>
        <strain evidence="1">TK-2024</strain>
        <tissue evidence="1">Old leaves</tissue>
    </source>
</reference>
<evidence type="ECO:0000313" key="2">
    <source>
        <dbReference type="Proteomes" id="UP001396334"/>
    </source>
</evidence>
<dbReference type="Proteomes" id="UP001396334">
    <property type="component" value="Unassembled WGS sequence"/>
</dbReference>
<keyword evidence="2" id="KW-1185">Reference proteome</keyword>
<proteinExistence type="predicted"/>
<name>A0ABR2N7Z4_9ROSI</name>
<organism evidence="1 2">
    <name type="scientific">Hibiscus sabdariffa</name>
    <name type="common">roselle</name>
    <dbReference type="NCBI Taxonomy" id="183260"/>
    <lineage>
        <taxon>Eukaryota</taxon>
        <taxon>Viridiplantae</taxon>
        <taxon>Streptophyta</taxon>
        <taxon>Embryophyta</taxon>
        <taxon>Tracheophyta</taxon>
        <taxon>Spermatophyta</taxon>
        <taxon>Magnoliopsida</taxon>
        <taxon>eudicotyledons</taxon>
        <taxon>Gunneridae</taxon>
        <taxon>Pentapetalae</taxon>
        <taxon>rosids</taxon>
        <taxon>malvids</taxon>
        <taxon>Malvales</taxon>
        <taxon>Malvaceae</taxon>
        <taxon>Malvoideae</taxon>
        <taxon>Hibiscus</taxon>
    </lineage>
</organism>
<gene>
    <name evidence="1" type="ORF">V6N11_058075</name>
</gene>
<comment type="caution">
    <text evidence="1">The sequence shown here is derived from an EMBL/GenBank/DDBJ whole genome shotgun (WGS) entry which is preliminary data.</text>
</comment>
<accession>A0ABR2N7Z4</accession>
<dbReference type="EMBL" id="JBBPBN010000222">
    <property type="protein sequence ID" value="KAK8972269.1"/>
    <property type="molecule type" value="Genomic_DNA"/>
</dbReference>